<dbReference type="PANTHER" id="PTHR12418:SF19">
    <property type="entry name" value="ACYL-COENZYME A THIOESTERASE THEM4"/>
    <property type="match status" value="1"/>
</dbReference>
<evidence type="ECO:0000256" key="1">
    <source>
        <dbReference type="ARBA" id="ARBA00004170"/>
    </source>
</evidence>
<evidence type="ECO:0000256" key="2">
    <source>
        <dbReference type="ARBA" id="ARBA00004496"/>
    </source>
</evidence>
<dbReference type="InterPro" id="IPR006683">
    <property type="entry name" value="Thioestr_dom"/>
</dbReference>
<evidence type="ECO:0000256" key="15">
    <source>
        <dbReference type="ARBA" id="ARBA00038456"/>
    </source>
</evidence>
<keyword evidence="26" id="KW-1185">Reference proteome</keyword>
<dbReference type="SUPFAM" id="SSF54637">
    <property type="entry name" value="Thioesterase/thiol ester dehydrase-isomerase"/>
    <property type="match status" value="1"/>
</dbReference>
<evidence type="ECO:0000256" key="12">
    <source>
        <dbReference type="ARBA" id="ARBA00023273"/>
    </source>
</evidence>
<comment type="catalytic activity">
    <reaction evidence="13">
        <text>(5Z,8Z,11Z,14Z)-eicosatetraenoyl-CoA + H2O = (5Z,8Z,11Z,14Z)-eicosatetraenoate + CoA + H(+)</text>
        <dbReference type="Rhea" id="RHEA:40151"/>
        <dbReference type="ChEBI" id="CHEBI:15377"/>
        <dbReference type="ChEBI" id="CHEBI:15378"/>
        <dbReference type="ChEBI" id="CHEBI:32395"/>
        <dbReference type="ChEBI" id="CHEBI:57287"/>
        <dbReference type="ChEBI" id="CHEBI:57368"/>
    </reaction>
    <physiologicalReaction direction="left-to-right" evidence="13">
        <dbReference type="Rhea" id="RHEA:40152"/>
    </physiologicalReaction>
</comment>
<evidence type="ECO:0000256" key="3">
    <source>
        <dbReference type="ARBA" id="ARBA00004632"/>
    </source>
</evidence>
<dbReference type="EC" id="3.1.2.2" evidence="16"/>
<evidence type="ECO:0000256" key="11">
    <source>
        <dbReference type="ARBA" id="ARBA00023136"/>
    </source>
</evidence>
<keyword evidence="8" id="KW-0276">Fatty acid metabolism</keyword>
<evidence type="ECO:0000256" key="13">
    <source>
        <dbReference type="ARBA" id="ARBA00035852"/>
    </source>
</evidence>
<dbReference type="Gene3D" id="3.10.129.10">
    <property type="entry name" value="Hotdog Thioesterase"/>
    <property type="match status" value="1"/>
</dbReference>
<comment type="catalytic activity">
    <reaction evidence="20">
        <text>hexadecanoyl-CoA + H2O = hexadecanoate + CoA + H(+)</text>
        <dbReference type="Rhea" id="RHEA:16645"/>
        <dbReference type="ChEBI" id="CHEBI:7896"/>
        <dbReference type="ChEBI" id="CHEBI:15377"/>
        <dbReference type="ChEBI" id="CHEBI:15378"/>
        <dbReference type="ChEBI" id="CHEBI:57287"/>
        <dbReference type="ChEBI" id="CHEBI:57379"/>
        <dbReference type="EC" id="3.1.2.2"/>
    </reaction>
    <physiologicalReaction direction="left-to-right" evidence="20">
        <dbReference type="Rhea" id="RHEA:16646"/>
    </physiologicalReaction>
</comment>
<evidence type="ECO:0000256" key="9">
    <source>
        <dbReference type="ARBA" id="ARBA00022946"/>
    </source>
</evidence>
<protein>
    <recommendedName>
        <fullName evidence="17">Acyl-coenzyme A thioesterase THEM4</fullName>
        <ecNumber evidence="16">3.1.2.2</ecNumber>
    </recommendedName>
    <alternativeName>
        <fullName evidence="18">Thioesterase superfamily member 4</fullName>
    </alternativeName>
</protein>
<evidence type="ECO:0000259" key="24">
    <source>
        <dbReference type="Pfam" id="PF03061"/>
    </source>
</evidence>
<dbReference type="InterPro" id="IPR029069">
    <property type="entry name" value="HotDog_dom_sf"/>
</dbReference>
<keyword evidence="12" id="KW-0966">Cell projection</keyword>
<dbReference type="GO" id="GO:0006631">
    <property type="term" value="P:fatty acid metabolic process"/>
    <property type="evidence" value="ECO:0007669"/>
    <property type="project" value="UniProtKB-KW"/>
</dbReference>
<feature type="domain" description="Thioesterase" evidence="24">
    <location>
        <begin position="81"/>
        <end position="151"/>
    </location>
</feature>
<comment type="subcellular location">
    <subcellularLocation>
        <location evidence="3">Cell projection</location>
        <location evidence="3">Ruffle membrane</location>
    </subcellularLocation>
    <subcellularLocation>
        <location evidence="2">Cytoplasm</location>
    </subcellularLocation>
    <subcellularLocation>
        <location evidence="1">Membrane</location>
        <topology evidence="1">Peripheral membrane protein</topology>
    </subcellularLocation>
</comment>
<keyword evidence="10" id="KW-0443">Lipid metabolism</keyword>
<evidence type="ECO:0000256" key="20">
    <source>
        <dbReference type="ARBA" id="ARBA00047734"/>
    </source>
</evidence>
<organism evidence="25 26">
    <name type="scientific">Gordonia rhizosphera NBRC 16068</name>
    <dbReference type="NCBI Taxonomy" id="1108045"/>
    <lineage>
        <taxon>Bacteria</taxon>
        <taxon>Bacillati</taxon>
        <taxon>Actinomycetota</taxon>
        <taxon>Actinomycetes</taxon>
        <taxon>Mycobacteriales</taxon>
        <taxon>Gordoniaceae</taxon>
        <taxon>Gordonia</taxon>
    </lineage>
</organism>
<evidence type="ECO:0000313" key="26">
    <source>
        <dbReference type="Proteomes" id="UP000008363"/>
    </source>
</evidence>
<evidence type="ECO:0000256" key="6">
    <source>
        <dbReference type="ARBA" id="ARBA00022703"/>
    </source>
</evidence>
<evidence type="ECO:0000256" key="16">
    <source>
        <dbReference type="ARBA" id="ARBA00038848"/>
    </source>
</evidence>
<proteinExistence type="inferred from homology"/>
<reference evidence="25 26" key="1">
    <citation type="submission" date="2012-08" db="EMBL/GenBank/DDBJ databases">
        <title>Whole genome shotgun sequence of Gordonia rhizosphera NBRC 16068.</title>
        <authorList>
            <person name="Takarada H."/>
            <person name="Isaki S."/>
            <person name="Hosoyama A."/>
            <person name="Tsuchikane K."/>
            <person name="Katsumata H."/>
            <person name="Baba S."/>
            <person name="Ohji S."/>
            <person name="Yamazaki S."/>
            <person name="Fujita N."/>
        </authorList>
    </citation>
    <scope>NUCLEOTIDE SEQUENCE [LARGE SCALE GENOMIC DNA]</scope>
    <source>
        <strain evidence="25 26">NBRC 16068</strain>
    </source>
</reference>
<comment type="catalytic activity">
    <reaction evidence="21">
        <text>decanoyl-CoA + H2O = decanoate + CoA + H(+)</text>
        <dbReference type="Rhea" id="RHEA:40059"/>
        <dbReference type="ChEBI" id="CHEBI:15377"/>
        <dbReference type="ChEBI" id="CHEBI:15378"/>
        <dbReference type="ChEBI" id="CHEBI:27689"/>
        <dbReference type="ChEBI" id="CHEBI:57287"/>
        <dbReference type="ChEBI" id="CHEBI:61430"/>
    </reaction>
    <physiologicalReaction direction="left-to-right" evidence="21">
        <dbReference type="Rhea" id="RHEA:40060"/>
    </physiologicalReaction>
</comment>
<evidence type="ECO:0000256" key="22">
    <source>
        <dbReference type="ARBA" id="ARBA00048074"/>
    </source>
</evidence>
<comment type="catalytic activity">
    <reaction evidence="23">
        <text>tetradecanoyl-CoA + H2O = tetradecanoate + CoA + H(+)</text>
        <dbReference type="Rhea" id="RHEA:40119"/>
        <dbReference type="ChEBI" id="CHEBI:15377"/>
        <dbReference type="ChEBI" id="CHEBI:15378"/>
        <dbReference type="ChEBI" id="CHEBI:30807"/>
        <dbReference type="ChEBI" id="CHEBI:57287"/>
        <dbReference type="ChEBI" id="CHEBI:57385"/>
    </reaction>
    <physiologicalReaction direction="left-to-right" evidence="23">
        <dbReference type="Rhea" id="RHEA:40120"/>
    </physiologicalReaction>
</comment>
<keyword evidence="9" id="KW-0809">Transit peptide</keyword>
<dbReference type="Pfam" id="PF03061">
    <property type="entry name" value="4HBT"/>
    <property type="match status" value="1"/>
</dbReference>
<keyword evidence="7" id="KW-0378">Hydrolase</keyword>
<comment type="catalytic activity">
    <reaction evidence="22">
        <text>dodecanoyl-CoA + H2O = dodecanoate + CoA + H(+)</text>
        <dbReference type="Rhea" id="RHEA:30135"/>
        <dbReference type="ChEBI" id="CHEBI:15377"/>
        <dbReference type="ChEBI" id="CHEBI:15378"/>
        <dbReference type="ChEBI" id="CHEBI:18262"/>
        <dbReference type="ChEBI" id="CHEBI:57287"/>
        <dbReference type="ChEBI" id="CHEBI:57375"/>
    </reaction>
    <physiologicalReaction direction="left-to-right" evidence="22">
        <dbReference type="Rhea" id="RHEA:30136"/>
    </physiologicalReaction>
</comment>
<dbReference type="InterPro" id="IPR052365">
    <property type="entry name" value="THEM4/THEM5_acyl-CoA_thioest"/>
</dbReference>
<gene>
    <name evidence="25" type="ORF">GORHZ_213_00720</name>
</gene>
<comment type="catalytic activity">
    <reaction evidence="19">
        <text>octanoyl-CoA + H2O = octanoate + CoA + H(+)</text>
        <dbReference type="Rhea" id="RHEA:30143"/>
        <dbReference type="ChEBI" id="CHEBI:15377"/>
        <dbReference type="ChEBI" id="CHEBI:15378"/>
        <dbReference type="ChEBI" id="CHEBI:25646"/>
        <dbReference type="ChEBI" id="CHEBI:57287"/>
        <dbReference type="ChEBI" id="CHEBI:57386"/>
    </reaction>
    <physiologicalReaction direction="left-to-right" evidence="19">
        <dbReference type="Rhea" id="RHEA:30144"/>
    </physiologicalReaction>
</comment>
<evidence type="ECO:0000256" key="4">
    <source>
        <dbReference type="ARBA" id="ARBA00022475"/>
    </source>
</evidence>
<keyword evidence="11" id="KW-0472">Membrane</keyword>
<dbReference type="RefSeq" id="WP_006338338.1">
    <property type="nucleotide sequence ID" value="NZ_BAHC01000213.1"/>
</dbReference>
<evidence type="ECO:0000256" key="17">
    <source>
        <dbReference type="ARBA" id="ARBA00040123"/>
    </source>
</evidence>
<dbReference type="STRING" id="1108045.GORHZ_213_00720"/>
<evidence type="ECO:0000256" key="8">
    <source>
        <dbReference type="ARBA" id="ARBA00022832"/>
    </source>
</evidence>
<comment type="catalytic activity">
    <reaction evidence="14">
        <text>(9Z)-octadecenoyl-CoA + H2O = (9Z)-octadecenoate + CoA + H(+)</text>
        <dbReference type="Rhea" id="RHEA:40139"/>
        <dbReference type="ChEBI" id="CHEBI:15377"/>
        <dbReference type="ChEBI" id="CHEBI:15378"/>
        <dbReference type="ChEBI" id="CHEBI:30823"/>
        <dbReference type="ChEBI" id="CHEBI:57287"/>
        <dbReference type="ChEBI" id="CHEBI:57387"/>
    </reaction>
    <physiologicalReaction direction="left-to-right" evidence="14">
        <dbReference type="Rhea" id="RHEA:40140"/>
    </physiologicalReaction>
</comment>
<dbReference type="eggNOG" id="COG2050">
    <property type="taxonomic scope" value="Bacteria"/>
</dbReference>
<keyword evidence="4" id="KW-1003">Cell membrane</keyword>
<dbReference type="Proteomes" id="UP000008363">
    <property type="component" value="Unassembled WGS sequence"/>
</dbReference>
<evidence type="ECO:0000256" key="14">
    <source>
        <dbReference type="ARBA" id="ARBA00037002"/>
    </source>
</evidence>
<evidence type="ECO:0000256" key="21">
    <source>
        <dbReference type="ARBA" id="ARBA00047969"/>
    </source>
</evidence>
<dbReference type="AlphaFoldDB" id="K6WHR8"/>
<evidence type="ECO:0000256" key="7">
    <source>
        <dbReference type="ARBA" id="ARBA00022801"/>
    </source>
</evidence>
<dbReference type="GO" id="GO:0016787">
    <property type="term" value="F:hydrolase activity"/>
    <property type="evidence" value="ECO:0007669"/>
    <property type="project" value="UniProtKB-KW"/>
</dbReference>
<evidence type="ECO:0000256" key="18">
    <source>
        <dbReference type="ARBA" id="ARBA00043210"/>
    </source>
</evidence>
<accession>K6WHR8</accession>
<comment type="similarity">
    <text evidence="15">Belongs to the THEM4/THEM5 thioesterase family.</text>
</comment>
<evidence type="ECO:0000313" key="25">
    <source>
        <dbReference type="EMBL" id="GAB93296.1"/>
    </source>
</evidence>
<dbReference type="GO" id="GO:0005737">
    <property type="term" value="C:cytoplasm"/>
    <property type="evidence" value="ECO:0007669"/>
    <property type="project" value="UniProtKB-SubCell"/>
</dbReference>
<comment type="caution">
    <text evidence="25">The sequence shown here is derived from an EMBL/GenBank/DDBJ whole genome shotgun (WGS) entry which is preliminary data.</text>
</comment>
<dbReference type="CDD" id="cd03443">
    <property type="entry name" value="PaaI_thioesterase"/>
    <property type="match status" value="1"/>
</dbReference>
<evidence type="ECO:0000256" key="23">
    <source>
        <dbReference type="ARBA" id="ARBA00048180"/>
    </source>
</evidence>
<dbReference type="GO" id="GO:0016020">
    <property type="term" value="C:membrane"/>
    <property type="evidence" value="ECO:0007669"/>
    <property type="project" value="UniProtKB-SubCell"/>
</dbReference>
<keyword evidence="6" id="KW-0053">Apoptosis</keyword>
<dbReference type="PANTHER" id="PTHR12418">
    <property type="entry name" value="ACYL-COENZYME A THIOESTERASE THEM4"/>
    <property type="match status" value="1"/>
</dbReference>
<sequence length="191" mass="21062">MLMRLGYRDVKSAFVVPTDLDPIERHPKAAKPGEPMRMHNRTCYGCGEDSPQGLHLDMYAGEDFTITASMQVEARFEGGPGVIHGGVLSTAFDDVMGMAPLLIGPSAVTVHLEVDYLRPIPIGSTLHFRAALLGRQRRKLYTEGVAHIGDPDAPVAMGHAIFVMINPREHFAEHVKNSQLADEYTQRMSRP</sequence>
<dbReference type="EMBL" id="BAHC01000213">
    <property type="protein sequence ID" value="GAB93296.1"/>
    <property type="molecule type" value="Genomic_DNA"/>
</dbReference>
<keyword evidence="5" id="KW-0963">Cytoplasm</keyword>
<evidence type="ECO:0000256" key="5">
    <source>
        <dbReference type="ARBA" id="ARBA00022490"/>
    </source>
</evidence>
<evidence type="ECO:0000256" key="19">
    <source>
        <dbReference type="ARBA" id="ARBA00047588"/>
    </source>
</evidence>
<name>K6WHR8_9ACTN</name>
<evidence type="ECO:0000256" key="10">
    <source>
        <dbReference type="ARBA" id="ARBA00023098"/>
    </source>
</evidence>